<dbReference type="Pfam" id="PF09563">
    <property type="entry name" value="RE_LlaJI"/>
    <property type="match status" value="1"/>
</dbReference>
<keyword evidence="1" id="KW-0540">Nuclease</keyword>
<keyword evidence="1" id="KW-0378">Hydrolase</keyword>
<accession>A0ABY9JSQ5</accession>
<dbReference type="RefSeq" id="WP_306019649.1">
    <property type="nucleotide sequence ID" value="NZ_CP129013.1"/>
</dbReference>
<dbReference type="InterPro" id="IPR018579">
    <property type="entry name" value="Restrct_endonuc_II_LlaJI"/>
</dbReference>
<dbReference type="GO" id="GO:0016787">
    <property type="term" value="F:hydrolase activity"/>
    <property type="evidence" value="ECO:0007669"/>
    <property type="project" value="UniProtKB-KW"/>
</dbReference>
<evidence type="ECO:0000313" key="1">
    <source>
        <dbReference type="EMBL" id="WLR41849.1"/>
    </source>
</evidence>
<keyword evidence="1" id="KW-0255">Endonuclease</keyword>
<name>A0ABY9JSQ5_9BACI</name>
<keyword evidence="2" id="KW-1185">Reference proteome</keyword>
<evidence type="ECO:0000313" key="2">
    <source>
        <dbReference type="Proteomes" id="UP001197974"/>
    </source>
</evidence>
<dbReference type="GO" id="GO:0004519">
    <property type="term" value="F:endonuclease activity"/>
    <property type="evidence" value="ECO:0007669"/>
    <property type="project" value="UniProtKB-KW"/>
</dbReference>
<proteinExistence type="predicted"/>
<organism evidence="1 2">
    <name type="scientific">Bacillus carboniphilus</name>
    <dbReference type="NCBI Taxonomy" id="86663"/>
    <lineage>
        <taxon>Bacteria</taxon>
        <taxon>Bacillati</taxon>
        <taxon>Bacillota</taxon>
        <taxon>Bacilli</taxon>
        <taxon>Bacillales</taxon>
        <taxon>Bacillaceae</taxon>
        <taxon>Bacillus</taxon>
    </lineage>
</organism>
<dbReference type="EMBL" id="CP129013">
    <property type="protein sequence ID" value="WLR41849.1"/>
    <property type="molecule type" value="Genomic_DNA"/>
</dbReference>
<dbReference type="Proteomes" id="UP001197974">
    <property type="component" value="Chromosome"/>
</dbReference>
<dbReference type="EC" id="3.1.21.-" evidence="1"/>
<protein>
    <submittedName>
        <fullName evidence="1">LlaJI family restriction endonuclease</fullName>
        <ecNumber evidence="1">3.1.21.-</ecNumber>
    </submittedName>
</protein>
<sequence length="462" mass="54381">MRLWKVLYKMIFLQELKPYKKSYLSNLLDEVLLNILFHESICQKKDNDYITINFVGLIAYKDITISVLPKYSTTKDEKIKLENTIRLIKVFKKYEKANYRKLTSDFYPLNNQSDYNSTLGLSDLFLRDFVYYGYYEREVEEIIDDGEDEISWEDTISDVNPYFVNKQPFYLNTKNNEYKNDESNTVTAIHQNIIYDCFLRFSRLLGYEPTNILTPSMALSSLGDKTFLISVIKKEMQVVFNDQKVRLLNAMIHYLNEEYVNYNKELSLFGTKSFEYVWEYVLKKVLNDQKDKLRKMVSDSIWKKYTAFWENYLNNSVGNSDEYQPDIIAVQENSIMILDAKYYNITSSESGFKGNPGINDVAKQHIYEMIYSDIFKGCNTANALLFPNDDMDYIYKIIGRVNLGLLGKLPIILFYIKADYVFNAYINGNKFDEEILAEIFTLINETRKRNTIDGYNQLALEI</sequence>
<reference evidence="1 2" key="1">
    <citation type="submission" date="2023-06" db="EMBL/GenBank/DDBJ databases">
        <title>Five Gram-positive bacteria isolated from mangrove sediments in Shenzhen, Guangdong, China.</title>
        <authorList>
            <person name="Yu S."/>
            <person name="Zheng W."/>
            <person name="Huang Y."/>
        </authorList>
    </citation>
    <scope>NUCLEOTIDE SEQUENCE [LARGE SCALE GENOMIC DNA]</scope>
    <source>
        <strain evidence="1 2">SaN35-3</strain>
    </source>
</reference>
<gene>
    <name evidence="1" type="ORF">LC087_13495</name>
</gene>